<evidence type="ECO:0000259" key="1">
    <source>
        <dbReference type="Pfam" id="PF05699"/>
    </source>
</evidence>
<dbReference type="EMBL" id="CAJNOL010001897">
    <property type="protein sequence ID" value="CAF1434807.1"/>
    <property type="molecule type" value="Genomic_DNA"/>
</dbReference>
<dbReference type="AlphaFoldDB" id="A0A814UM62"/>
<proteinExistence type="predicted"/>
<dbReference type="Proteomes" id="UP000663854">
    <property type="component" value="Unassembled WGS sequence"/>
</dbReference>
<evidence type="ECO:0000313" key="4">
    <source>
        <dbReference type="EMBL" id="CAF1434807.1"/>
    </source>
</evidence>
<sequence length="764" mass="87057">MSGGDKRKLDSLDSFVTITKKSIVTPSSPKQTESDQSALINAEVTETIDVEFEEPDTLNSSDINQNLNVIDSHPSTHEIDIGFQLSLRTTLTNETKYQLLTKPFRPDKKYKFPDQREKGAAPRRFMATWLDQHSFLVYSPYYEGAYCSGCSLFSPLASYKSNVLFVNYPCSRFGHLKHFSKYMKTHLNSKNHKLGEDIISIREHLDTVEASSGSNFIALLKQRIDAGDQILQSHLENGNRNSTYTSSSIQNEIIELIHGHILSAILDRLGPTTLYSIIVDGTTDSANIEQLCFLIRYVDQHSLEIREDFLAFIPTTSSTGEAIAEHILSCLKKFGLPLTNCIGQAYDGAPCMSGIFNGCQAIIKRFCPDAEYMHCSSHALNLALIDSSSSHFIRNMYGIVKSIITFFNDSPKRSNALKYEIERPDNDYLVLSKKKRLLSLCETRWVERNVAIETFLELYIPISNTLDTLRIGGDSTSQQLYHPINCFETIISTCIACFLLGEVTPLSRLLQTPTIDFGIAHHHVLSLLKTFDTREADTVNSFKNIVFEQAKEIAKELLIQPTAPRTYQRRHGQDILDPEEFYRDQVFLPFLRELKGNIEKRLSIFNQVRIQILTQLRPEHITSTSYSITELYKKLTDNFFDRLPRPLQLFGELERWRNECIGLMNKPNYINLWMNDLLLKCDPILYPNINYLLVFLATLPVTTSSAERAFSSLKRIKTYCRSTMGKNRLNGLAAASIHKSVEIDANKILDLFLKKHPRRLDFGL</sequence>
<dbReference type="Pfam" id="PF05699">
    <property type="entry name" value="Dimer_Tnp_hAT"/>
    <property type="match status" value="1"/>
</dbReference>
<comment type="caution">
    <text evidence="3">The sequence shown here is derived from an EMBL/GenBank/DDBJ whole genome shotgun (WGS) entry which is preliminary data.</text>
</comment>
<evidence type="ECO:0000313" key="6">
    <source>
        <dbReference type="Proteomes" id="UP000663870"/>
    </source>
</evidence>
<dbReference type="InterPro" id="IPR008906">
    <property type="entry name" value="HATC_C_dom"/>
</dbReference>
<dbReference type="InterPro" id="IPR025398">
    <property type="entry name" value="DUF4371"/>
</dbReference>
<dbReference type="Pfam" id="PF14291">
    <property type="entry name" value="DUF4371"/>
    <property type="match status" value="1"/>
</dbReference>
<evidence type="ECO:0000259" key="2">
    <source>
        <dbReference type="Pfam" id="PF14291"/>
    </source>
</evidence>
<dbReference type="Proteomes" id="UP000663870">
    <property type="component" value="Unassembled WGS sequence"/>
</dbReference>
<dbReference type="GO" id="GO:0046983">
    <property type="term" value="F:protein dimerization activity"/>
    <property type="evidence" value="ECO:0007669"/>
    <property type="project" value="InterPro"/>
</dbReference>
<protein>
    <submittedName>
        <fullName evidence="3">Uncharacterized protein</fullName>
    </submittedName>
</protein>
<organism evidence="3 5">
    <name type="scientific">Rotaria sordida</name>
    <dbReference type="NCBI Taxonomy" id="392033"/>
    <lineage>
        <taxon>Eukaryota</taxon>
        <taxon>Metazoa</taxon>
        <taxon>Spiralia</taxon>
        <taxon>Gnathifera</taxon>
        <taxon>Rotifera</taxon>
        <taxon>Eurotatoria</taxon>
        <taxon>Bdelloidea</taxon>
        <taxon>Philodinida</taxon>
        <taxon>Philodinidae</taxon>
        <taxon>Rotaria</taxon>
    </lineage>
</organism>
<dbReference type="EMBL" id="CAJNOH010001104">
    <property type="protein sequence ID" value="CAF1176512.1"/>
    <property type="molecule type" value="Genomic_DNA"/>
</dbReference>
<feature type="domain" description="DUF4371" evidence="2">
    <location>
        <begin position="188"/>
        <end position="358"/>
    </location>
</feature>
<dbReference type="InterPro" id="IPR052958">
    <property type="entry name" value="IFN-induced_PKR_regulator"/>
</dbReference>
<dbReference type="InterPro" id="IPR012337">
    <property type="entry name" value="RNaseH-like_sf"/>
</dbReference>
<reference evidence="3" key="1">
    <citation type="submission" date="2021-02" db="EMBL/GenBank/DDBJ databases">
        <authorList>
            <person name="Nowell W R."/>
        </authorList>
    </citation>
    <scope>NUCLEOTIDE SEQUENCE</scope>
</reference>
<dbReference type="SUPFAM" id="SSF53098">
    <property type="entry name" value="Ribonuclease H-like"/>
    <property type="match status" value="1"/>
</dbReference>
<evidence type="ECO:0000313" key="5">
    <source>
        <dbReference type="Proteomes" id="UP000663854"/>
    </source>
</evidence>
<keyword evidence="6" id="KW-1185">Reference proteome</keyword>
<accession>A0A814UM62</accession>
<feature type="domain" description="HAT C-terminal dimerisation" evidence="1">
    <location>
        <begin position="685"/>
        <end position="739"/>
    </location>
</feature>
<gene>
    <name evidence="4" type="ORF">JXQ802_LOCUS36646</name>
    <name evidence="3" type="ORF">PYM288_LOCUS23566</name>
</gene>
<dbReference type="PANTHER" id="PTHR46289:SF17">
    <property type="entry name" value="HAT C-TERMINAL DIMERISATION DOMAIN-CONTAINING PROTEIN"/>
    <property type="match status" value="1"/>
</dbReference>
<evidence type="ECO:0000313" key="3">
    <source>
        <dbReference type="EMBL" id="CAF1176512.1"/>
    </source>
</evidence>
<name>A0A814UM62_9BILA</name>
<dbReference type="PANTHER" id="PTHR46289">
    <property type="entry name" value="52 KDA REPRESSOR OF THE INHIBITOR OF THE PROTEIN KINASE-LIKE PROTEIN-RELATED"/>
    <property type="match status" value="1"/>
</dbReference>